<accession>A0A9W6SMH7</accession>
<sequence>MYELSDRLKKVLETYNIDGDVGVDDLAHDAALPSKAWLGTEFEEALRAGAFTTETWGDVCYNGGLDEDQAYIVDRDLRLFWQAINPDRPYPPDEQ</sequence>
<gene>
    <name evidence="1" type="ORF">Afil01_33630</name>
</gene>
<evidence type="ECO:0000313" key="1">
    <source>
        <dbReference type="EMBL" id="GLZ78556.1"/>
    </source>
</evidence>
<protein>
    <submittedName>
        <fullName evidence="1">Uncharacterized protein</fullName>
    </submittedName>
</protein>
<reference evidence="1" key="1">
    <citation type="submission" date="2023-03" db="EMBL/GenBank/DDBJ databases">
        <title>Actinorhabdospora filicis NBRC 111898.</title>
        <authorList>
            <person name="Ichikawa N."/>
            <person name="Sato H."/>
            <person name="Tonouchi N."/>
        </authorList>
    </citation>
    <scope>NUCLEOTIDE SEQUENCE</scope>
    <source>
        <strain evidence="1">NBRC 111898</strain>
    </source>
</reference>
<keyword evidence="2" id="KW-1185">Reference proteome</keyword>
<dbReference type="EMBL" id="BSTX01000002">
    <property type="protein sequence ID" value="GLZ78556.1"/>
    <property type="molecule type" value="Genomic_DNA"/>
</dbReference>
<evidence type="ECO:0000313" key="2">
    <source>
        <dbReference type="Proteomes" id="UP001165079"/>
    </source>
</evidence>
<name>A0A9W6SMH7_9ACTN</name>
<comment type="caution">
    <text evidence="1">The sequence shown here is derived from an EMBL/GenBank/DDBJ whole genome shotgun (WGS) entry which is preliminary data.</text>
</comment>
<dbReference type="AlphaFoldDB" id="A0A9W6SMH7"/>
<organism evidence="1 2">
    <name type="scientific">Actinorhabdospora filicis</name>
    <dbReference type="NCBI Taxonomy" id="1785913"/>
    <lineage>
        <taxon>Bacteria</taxon>
        <taxon>Bacillati</taxon>
        <taxon>Actinomycetota</taxon>
        <taxon>Actinomycetes</taxon>
        <taxon>Micromonosporales</taxon>
        <taxon>Micromonosporaceae</taxon>
        <taxon>Actinorhabdospora</taxon>
    </lineage>
</organism>
<dbReference type="RefSeq" id="WP_285663708.1">
    <property type="nucleotide sequence ID" value="NZ_BSTX01000002.1"/>
</dbReference>
<proteinExistence type="predicted"/>
<dbReference type="Proteomes" id="UP001165079">
    <property type="component" value="Unassembled WGS sequence"/>
</dbReference>